<dbReference type="InterPro" id="IPR006015">
    <property type="entry name" value="Universal_stress_UspA"/>
</dbReference>
<keyword evidence="4" id="KW-1185">Reference proteome</keyword>
<accession>A0ABQ3NQZ3</accession>
<dbReference type="Pfam" id="PF00582">
    <property type="entry name" value="Usp"/>
    <property type="match status" value="2"/>
</dbReference>
<organism evidence="3 4">
    <name type="scientific">Streptomyces virginiae</name>
    <name type="common">Streptomyces cinnamonensis</name>
    <dbReference type="NCBI Taxonomy" id="1961"/>
    <lineage>
        <taxon>Bacteria</taxon>
        <taxon>Bacillati</taxon>
        <taxon>Actinomycetota</taxon>
        <taxon>Actinomycetes</taxon>
        <taxon>Kitasatosporales</taxon>
        <taxon>Streptomycetaceae</taxon>
        <taxon>Streptomyces</taxon>
    </lineage>
</organism>
<comment type="similarity">
    <text evidence="1">Belongs to the universal stress protein A family.</text>
</comment>
<evidence type="ECO:0000256" key="1">
    <source>
        <dbReference type="ARBA" id="ARBA00008791"/>
    </source>
</evidence>
<evidence type="ECO:0000313" key="3">
    <source>
        <dbReference type="EMBL" id="GHI15217.1"/>
    </source>
</evidence>
<dbReference type="InterPro" id="IPR006016">
    <property type="entry name" value="UspA"/>
</dbReference>
<dbReference type="EMBL" id="BNDV01000010">
    <property type="protein sequence ID" value="GHI15217.1"/>
    <property type="molecule type" value="Genomic_DNA"/>
</dbReference>
<name>A0ABQ3NQZ3_STRVG</name>
<evidence type="ECO:0000259" key="2">
    <source>
        <dbReference type="Pfam" id="PF00582"/>
    </source>
</evidence>
<protein>
    <submittedName>
        <fullName evidence="3">Stress-inducible protein</fullName>
    </submittedName>
</protein>
<feature type="domain" description="UspA" evidence="2">
    <location>
        <begin position="161"/>
        <end position="298"/>
    </location>
</feature>
<dbReference type="Gene3D" id="3.40.50.620">
    <property type="entry name" value="HUPs"/>
    <property type="match status" value="2"/>
</dbReference>
<sequence length="300" mass="32062">MFHPVPTSPPDLGVRRSRAITVGLDGSRDSLASVAWATDEARRRGLALRLLHVWGLEPDVHSPLIGSRTRQEPYDADPRSTAERIRRTHPGLDVVAQELCGEPATVLCEAAEESELLVLGSRGLGRVAGFVSGSVALSVVARTRHPVVLVPGRAPIQNGGIVLGLDLSHPCDEVLDHAFSRAQRLGVPLRVVHSPHTVRGLGSDAALTASAMAPGAADARTARDLTQVIEQWRHAYPGLRVTGEIRPGHPARRLVEASHTAGLLVMGRRNRGSRLGPHTGGVTRAVLHHCRTPVAVIPHD</sequence>
<dbReference type="PANTHER" id="PTHR46268">
    <property type="entry name" value="STRESS RESPONSE PROTEIN NHAX"/>
    <property type="match status" value="1"/>
</dbReference>
<dbReference type="SUPFAM" id="SSF52402">
    <property type="entry name" value="Adenine nucleotide alpha hydrolases-like"/>
    <property type="match status" value="2"/>
</dbReference>
<dbReference type="PRINTS" id="PR01438">
    <property type="entry name" value="UNVRSLSTRESS"/>
</dbReference>
<dbReference type="Proteomes" id="UP000660554">
    <property type="component" value="Unassembled WGS sequence"/>
</dbReference>
<dbReference type="PANTHER" id="PTHR46268:SF6">
    <property type="entry name" value="UNIVERSAL STRESS PROTEIN UP12"/>
    <property type="match status" value="1"/>
</dbReference>
<feature type="domain" description="UspA" evidence="2">
    <location>
        <begin position="18"/>
        <end position="151"/>
    </location>
</feature>
<reference evidence="4" key="1">
    <citation type="submission" date="2020-09" db="EMBL/GenBank/DDBJ databases">
        <title>Whole genome shotgun sequence of Streptomyces cinnamonensis NBRC 15873.</title>
        <authorList>
            <person name="Komaki H."/>
            <person name="Tamura T."/>
        </authorList>
    </citation>
    <scope>NUCLEOTIDE SEQUENCE [LARGE SCALE GENOMIC DNA]</scope>
    <source>
        <strain evidence="4">NBRC 15873</strain>
    </source>
</reference>
<comment type="caution">
    <text evidence="3">The sequence shown here is derived from an EMBL/GenBank/DDBJ whole genome shotgun (WGS) entry which is preliminary data.</text>
</comment>
<gene>
    <name evidence="3" type="ORF">Scinn_46800</name>
</gene>
<evidence type="ECO:0000313" key="4">
    <source>
        <dbReference type="Proteomes" id="UP000660554"/>
    </source>
</evidence>
<proteinExistence type="inferred from homology"/>
<dbReference type="InterPro" id="IPR014729">
    <property type="entry name" value="Rossmann-like_a/b/a_fold"/>
</dbReference>